<comment type="caution">
    <text evidence="1">The sequence shown here is derived from an EMBL/GenBank/DDBJ whole genome shotgun (WGS) entry which is preliminary data.</text>
</comment>
<accession>A0A5R8XYH7</accession>
<dbReference type="InterPro" id="IPR009488">
    <property type="entry name" value="DUF1104"/>
</dbReference>
<organism evidence="1 2">
    <name type="scientific">Arcobacter arenosus</name>
    <dbReference type="NCBI Taxonomy" id="2576037"/>
    <lineage>
        <taxon>Bacteria</taxon>
        <taxon>Pseudomonadati</taxon>
        <taxon>Campylobacterota</taxon>
        <taxon>Epsilonproteobacteria</taxon>
        <taxon>Campylobacterales</taxon>
        <taxon>Arcobacteraceae</taxon>
        <taxon>Arcobacter</taxon>
    </lineage>
</organism>
<name>A0A5R8XYH7_9BACT</name>
<dbReference type="OrthoDB" id="5340094at2"/>
<dbReference type="RefSeq" id="WP_138153425.1">
    <property type="nucleotide sequence ID" value="NZ_CBDDKQ010000004.1"/>
</dbReference>
<keyword evidence="2" id="KW-1185">Reference proteome</keyword>
<gene>
    <name evidence="1" type="ORF">FDK22_13070</name>
</gene>
<dbReference type="EMBL" id="VANU01000006">
    <property type="protein sequence ID" value="TLP36195.1"/>
    <property type="molecule type" value="Genomic_DNA"/>
</dbReference>
<evidence type="ECO:0000313" key="2">
    <source>
        <dbReference type="Proteomes" id="UP000308901"/>
    </source>
</evidence>
<dbReference type="Gene3D" id="1.20.120.1430">
    <property type="entry name" value="HP0721 helical bundle"/>
    <property type="match status" value="1"/>
</dbReference>
<dbReference type="Pfam" id="PF06518">
    <property type="entry name" value="DUF1104"/>
    <property type="match status" value="1"/>
</dbReference>
<evidence type="ECO:0000313" key="1">
    <source>
        <dbReference type="EMBL" id="TLP36195.1"/>
    </source>
</evidence>
<protein>
    <submittedName>
        <fullName evidence="1">DUF1104 domain-containing protein</fullName>
    </submittedName>
</protein>
<dbReference type="AlphaFoldDB" id="A0A5R8XYH7"/>
<reference evidence="1 2" key="1">
    <citation type="submission" date="2019-05" db="EMBL/GenBank/DDBJ databases">
        <title>Arcobacter sp. nov., isolated from sea sediment.</title>
        <authorList>
            <person name="Kim W."/>
        </authorList>
    </citation>
    <scope>NUCLEOTIDE SEQUENCE [LARGE SCALE GENOMIC DNA]</scope>
    <source>
        <strain evidence="1 2">CAU 1517</strain>
    </source>
</reference>
<proteinExistence type="predicted"/>
<sequence length="75" mass="8900">MKKILVTILITVFLSPLYAVDYSEMSTQELIVIMGYVKKQNEEKFKKELKERVPTMNAKEKAKYQENLKKMKNKK</sequence>
<dbReference type="InterPro" id="IPR038310">
    <property type="entry name" value="DUF1104_sf"/>
</dbReference>
<dbReference type="Proteomes" id="UP000308901">
    <property type="component" value="Unassembled WGS sequence"/>
</dbReference>